<name>A0A4Y8RQ08_9HYPH</name>
<dbReference type="InterPro" id="IPR002477">
    <property type="entry name" value="Peptidoglycan-bd-like"/>
</dbReference>
<evidence type="ECO:0000313" key="5">
    <source>
        <dbReference type="Proteomes" id="UP000298179"/>
    </source>
</evidence>
<keyword evidence="2" id="KW-1133">Transmembrane helix</keyword>
<keyword evidence="2" id="KW-0472">Membrane</keyword>
<gene>
    <name evidence="4" type="ORF">E3C22_07045</name>
</gene>
<reference evidence="4 5" key="1">
    <citation type="submission" date="2019-03" db="EMBL/GenBank/DDBJ databases">
        <title>Jiella endophytica sp. nov., a novel endophytic bacterium isolated from root of Ficus microcarpa Linn. f.</title>
        <authorList>
            <person name="Tuo L."/>
        </authorList>
    </citation>
    <scope>NUCLEOTIDE SEQUENCE [LARGE SCALE GENOMIC DNA]</scope>
    <source>
        <strain evidence="4 5">CBS5Q-3</strain>
    </source>
</reference>
<feature type="region of interest" description="Disordered" evidence="1">
    <location>
        <begin position="84"/>
        <end position="149"/>
    </location>
</feature>
<dbReference type="Gene3D" id="1.10.101.10">
    <property type="entry name" value="PGBD-like superfamily/PGBD"/>
    <property type="match status" value="1"/>
</dbReference>
<keyword evidence="5" id="KW-1185">Reference proteome</keyword>
<keyword evidence="2" id="KW-0812">Transmembrane</keyword>
<comment type="caution">
    <text evidence="4">The sequence shown here is derived from an EMBL/GenBank/DDBJ whole genome shotgun (WGS) entry which is preliminary data.</text>
</comment>
<feature type="compositionally biased region" description="Low complexity" evidence="1">
    <location>
        <begin position="114"/>
        <end position="127"/>
    </location>
</feature>
<dbReference type="Pfam" id="PF01471">
    <property type="entry name" value="PG_binding_1"/>
    <property type="match status" value="1"/>
</dbReference>
<evidence type="ECO:0000313" key="4">
    <source>
        <dbReference type="EMBL" id="TFF25130.1"/>
    </source>
</evidence>
<dbReference type="InterPro" id="IPR036366">
    <property type="entry name" value="PGBDSf"/>
</dbReference>
<protein>
    <submittedName>
        <fullName evidence="4">Peptidoglycan-binding protein</fullName>
    </submittedName>
</protein>
<sequence length="237" mass="24859">MPAAKRTTKRKTARRDAPPEGVLDAVAALSAQGARRFLRLVARHPALSTGIAAFGVIFTSVSVNALYEQHGRHPNPMLVTREVSAGTSAARPVRQASLTPSERVEEASARPADEAAPPAAAGTARIPAPAPRPLERPDPEQTASIATGGRVVAVPDDTTDVPENGGERFASLSQSDRVKKIQAALASAQVAELSVDGILGEKTRAAIRTFEALEGMDVTGDPNEQVLERLAEIGLVQ</sequence>
<dbReference type="InterPro" id="IPR036365">
    <property type="entry name" value="PGBD-like_sf"/>
</dbReference>
<evidence type="ECO:0000259" key="3">
    <source>
        <dbReference type="Pfam" id="PF01471"/>
    </source>
</evidence>
<feature type="transmembrane region" description="Helical" evidence="2">
    <location>
        <begin position="45"/>
        <end position="67"/>
    </location>
</feature>
<dbReference type="RefSeq" id="WP_134761300.1">
    <property type="nucleotide sequence ID" value="NZ_SOZD01000002.1"/>
</dbReference>
<dbReference type="EMBL" id="SOZD01000002">
    <property type="protein sequence ID" value="TFF25130.1"/>
    <property type="molecule type" value="Genomic_DNA"/>
</dbReference>
<evidence type="ECO:0000256" key="2">
    <source>
        <dbReference type="SAM" id="Phobius"/>
    </source>
</evidence>
<dbReference type="AlphaFoldDB" id="A0A4Y8RQ08"/>
<accession>A0A4Y8RQ08</accession>
<organism evidence="4 5">
    <name type="scientific">Jiella endophytica</name>
    <dbReference type="NCBI Taxonomy" id="2558362"/>
    <lineage>
        <taxon>Bacteria</taxon>
        <taxon>Pseudomonadati</taxon>
        <taxon>Pseudomonadota</taxon>
        <taxon>Alphaproteobacteria</taxon>
        <taxon>Hyphomicrobiales</taxon>
        <taxon>Aurantimonadaceae</taxon>
        <taxon>Jiella</taxon>
    </lineage>
</organism>
<dbReference type="OrthoDB" id="9816507at2"/>
<dbReference type="Proteomes" id="UP000298179">
    <property type="component" value="Unassembled WGS sequence"/>
</dbReference>
<feature type="domain" description="Peptidoglycan binding-like" evidence="3">
    <location>
        <begin position="175"/>
        <end position="230"/>
    </location>
</feature>
<dbReference type="SUPFAM" id="SSF47090">
    <property type="entry name" value="PGBD-like"/>
    <property type="match status" value="1"/>
</dbReference>
<evidence type="ECO:0000256" key="1">
    <source>
        <dbReference type="SAM" id="MobiDB-lite"/>
    </source>
</evidence>
<feature type="compositionally biased region" description="Basic and acidic residues" evidence="1">
    <location>
        <begin position="102"/>
        <end position="113"/>
    </location>
</feature>
<proteinExistence type="predicted"/>